<sequence>MERYLFVFNSFAAATDIVDDGKTGILVSPFSIREYVQKLSVIMADDRLRREMTEACMKAVGKFDVKHVVDQWETIFKSLKPKS</sequence>
<reference evidence="1" key="1">
    <citation type="journal article" date="2013" name="Environ. Microbiol.">
        <title>Seasonally variable intestinal metagenomes of the red palm weevil (Rhynchophorus ferrugineus).</title>
        <authorList>
            <person name="Jia S."/>
            <person name="Zhang X."/>
            <person name="Zhang G."/>
            <person name="Yin A."/>
            <person name="Zhang S."/>
            <person name="Li F."/>
            <person name="Wang L."/>
            <person name="Zhao D."/>
            <person name="Yun Q."/>
            <person name="Tala"/>
            <person name="Wang J."/>
            <person name="Sun G."/>
            <person name="Baabdullah M."/>
            <person name="Yu X."/>
            <person name="Hu S."/>
            <person name="Al-Mssallem I.S."/>
            <person name="Yu J."/>
        </authorList>
    </citation>
    <scope>NUCLEOTIDE SEQUENCE</scope>
</reference>
<name>A0A060BRY3_9BACT</name>
<protein>
    <submittedName>
        <fullName evidence="1">CAZy families GT4 protein</fullName>
    </submittedName>
</protein>
<dbReference type="Gene3D" id="3.40.50.2000">
    <property type="entry name" value="Glycogen Phosphorylase B"/>
    <property type="match status" value="2"/>
</dbReference>
<dbReference type="AlphaFoldDB" id="A0A060BRY3"/>
<organism evidence="1">
    <name type="scientific">uncultured Alistipes sp</name>
    <dbReference type="NCBI Taxonomy" id="538949"/>
    <lineage>
        <taxon>Bacteria</taxon>
        <taxon>Pseudomonadati</taxon>
        <taxon>Bacteroidota</taxon>
        <taxon>Bacteroidia</taxon>
        <taxon>Bacteroidales</taxon>
        <taxon>Rikenellaceae</taxon>
        <taxon>Alistipes</taxon>
        <taxon>environmental samples</taxon>
    </lineage>
</organism>
<dbReference type="EMBL" id="KF118133">
    <property type="protein sequence ID" value="AIA85392.1"/>
    <property type="molecule type" value="Genomic_DNA"/>
</dbReference>
<dbReference type="SUPFAM" id="SSF53756">
    <property type="entry name" value="UDP-Glycosyltransferase/glycogen phosphorylase"/>
    <property type="match status" value="1"/>
</dbReference>
<evidence type="ECO:0000313" key="1">
    <source>
        <dbReference type="EMBL" id="AIA85392.1"/>
    </source>
</evidence>
<proteinExistence type="predicted"/>
<accession>A0A060BRY3</accession>